<comment type="similarity">
    <text evidence="2">Belongs to the chromate ion transporter (CHR) (TC 2.A.51) family.</text>
</comment>
<feature type="transmembrane region" description="Helical" evidence="7">
    <location>
        <begin position="70"/>
        <end position="95"/>
    </location>
</feature>
<sequence length="192" mass="20541">MIYLQLFLSFFQIGLFSFGGGYAAMPLIQGQVVQGHGWLSMSEFTDLITISQMTPGPIAVNSATFVGIKIAGIPGALAATFGCILPSCILVTLLAKLYLKYREMAMLQGILHSLRPAVVAMIGSAGISILVTAFWSSEGDTVIRLAQTNWSLVVIFIISLILLQKGKKNPIFVMVLAGVMKVAVALVEKFAA</sequence>
<dbReference type="AlphaFoldDB" id="A0A174QGK9"/>
<dbReference type="Proteomes" id="UP000095709">
    <property type="component" value="Unassembled WGS sequence"/>
</dbReference>
<keyword evidence="3" id="KW-1003">Cell membrane</keyword>
<evidence type="ECO:0000256" key="3">
    <source>
        <dbReference type="ARBA" id="ARBA00022475"/>
    </source>
</evidence>
<dbReference type="GO" id="GO:0015109">
    <property type="term" value="F:chromate transmembrane transporter activity"/>
    <property type="evidence" value="ECO:0007669"/>
    <property type="project" value="InterPro"/>
</dbReference>
<keyword evidence="6 7" id="KW-0472">Membrane</keyword>
<evidence type="ECO:0000256" key="6">
    <source>
        <dbReference type="ARBA" id="ARBA00023136"/>
    </source>
</evidence>
<feature type="transmembrane region" description="Helical" evidence="7">
    <location>
        <begin position="116"/>
        <end position="136"/>
    </location>
</feature>
<organism evidence="8 9">
    <name type="scientific">Fusicatenibacter saccharivorans</name>
    <dbReference type="NCBI Taxonomy" id="1150298"/>
    <lineage>
        <taxon>Bacteria</taxon>
        <taxon>Bacillati</taxon>
        <taxon>Bacillota</taxon>
        <taxon>Clostridia</taxon>
        <taxon>Lachnospirales</taxon>
        <taxon>Lachnospiraceae</taxon>
        <taxon>Fusicatenibacter</taxon>
    </lineage>
</organism>
<keyword evidence="5 7" id="KW-1133">Transmembrane helix</keyword>
<evidence type="ECO:0000313" key="8">
    <source>
        <dbReference type="EMBL" id="CUP71101.1"/>
    </source>
</evidence>
<evidence type="ECO:0000256" key="1">
    <source>
        <dbReference type="ARBA" id="ARBA00004651"/>
    </source>
</evidence>
<dbReference type="InterPro" id="IPR003370">
    <property type="entry name" value="Chromate_transpt"/>
</dbReference>
<keyword evidence="4 7" id="KW-0812">Transmembrane</keyword>
<dbReference type="PANTHER" id="PTHR43663">
    <property type="entry name" value="CHROMATE TRANSPORT PROTEIN-RELATED"/>
    <property type="match status" value="1"/>
</dbReference>
<name>A0A174QGK9_9FIRM</name>
<evidence type="ECO:0000256" key="7">
    <source>
        <dbReference type="SAM" id="Phobius"/>
    </source>
</evidence>
<accession>A0A174QGK9</accession>
<dbReference type="RefSeq" id="WP_055267475.1">
    <property type="nucleotide sequence ID" value="NZ_CZAL01000015.1"/>
</dbReference>
<evidence type="ECO:0000313" key="9">
    <source>
        <dbReference type="Proteomes" id="UP000095709"/>
    </source>
</evidence>
<feature type="transmembrane region" description="Helical" evidence="7">
    <location>
        <begin position="142"/>
        <end position="163"/>
    </location>
</feature>
<dbReference type="PANTHER" id="PTHR43663:SF1">
    <property type="entry name" value="CHROMATE TRANSPORTER"/>
    <property type="match status" value="1"/>
</dbReference>
<comment type="subcellular location">
    <subcellularLocation>
        <location evidence="1">Cell membrane</location>
        <topology evidence="1">Multi-pass membrane protein</topology>
    </subcellularLocation>
</comment>
<gene>
    <name evidence="8" type="ORF">ERS852498_02618</name>
</gene>
<proteinExistence type="inferred from homology"/>
<dbReference type="Pfam" id="PF02417">
    <property type="entry name" value="Chromate_transp"/>
    <property type="match status" value="1"/>
</dbReference>
<evidence type="ECO:0000256" key="2">
    <source>
        <dbReference type="ARBA" id="ARBA00005262"/>
    </source>
</evidence>
<protein>
    <submittedName>
        <fullName evidence="8">Chromate transporter, chromate ion transporter (CHR) family</fullName>
    </submittedName>
</protein>
<dbReference type="GO" id="GO:0005886">
    <property type="term" value="C:plasma membrane"/>
    <property type="evidence" value="ECO:0007669"/>
    <property type="project" value="UniProtKB-SubCell"/>
</dbReference>
<reference evidence="8 9" key="1">
    <citation type="submission" date="2015-09" db="EMBL/GenBank/DDBJ databases">
        <authorList>
            <consortium name="Pathogen Informatics"/>
        </authorList>
    </citation>
    <scope>NUCLEOTIDE SEQUENCE [LARGE SCALE GENOMIC DNA]</scope>
    <source>
        <strain evidence="8 9">2789STDY5834885</strain>
    </source>
</reference>
<evidence type="ECO:0000256" key="4">
    <source>
        <dbReference type="ARBA" id="ARBA00022692"/>
    </source>
</evidence>
<evidence type="ECO:0000256" key="5">
    <source>
        <dbReference type="ARBA" id="ARBA00022989"/>
    </source>
</evidence>
<dbReference type="InterPro" id="IPR052518">
    <property type="entry name" value="CHR_Transporter"/>
</dbReference>
<dbReference type="EMBL" id="CZAL01000015">
    <property type="protein sequence ID" value="CUP71101.1"/>
    <property type="molecule type" value="Genomic_DNA"/>
</dbReference>
<feature type="transmembrane region" description="Helical" evidence="7">
    <location>
        <begin position="170"/>
        <end position="187"/>
    </location>
</feature>